<evidence type="ECO:0000256" key="4">
    <source>
        <dbReference type="ARBA" id="ARBA00022898"/>
    </source>
</evidence>
<dbReference type="SUPFAM" id="SSF53383">
    <property type="entry name" value="PLP-dependent transferases"/>
    <property type="match status" value="1"/>
</dbReference>
<feature type="domain" description="N-acetyltransferase" evidence="5">
    <location>
        <begin position="7"/>
        <end position="168"/>
    </location>
</feature>
<dbReference type="PROSITE" id="PS51186">
    <property type="entry name" value="GNAT"/>
    <property type="match status" value="1"/>
</dbReference>
<dbReference type="InterPro" id="IPR000192">
    <property type="entry name" value="Aminotrans_V_dom"/>
</dbReference>
<evidence type="ECO:0000256" key="3">
    <source>
        <dbReference type="ARBA" id="ARBA00022679"/>
    </source>
</evidence>
<evidence type="ECO:0000313" key="6">
    <source>
        <dbReference type="EMBL" id="WFD09833.1"/>
    </source>
</evidence>
<dbReference type="GO" id="GO:0008483">
    <property type="term" value="F:transaminase activity"/>
    <property type="evidence" value="ECO:0007669"/>
    <property type="project" value="UniProtKB-KW"/>
</dbReference>
<dbReference type="Gene3D" id="3.40.630.30">
    <property type="match status" value="1"/>
</dbReference>
<reference evidence="6 7" key="1">
    <citation type="submission" date="2023-03" db="EMBL/GenBank/DDBJ databases">
        <title>Complete genome sequence of Tepidibacter sp. SWIR-1, isolated from a deep-sea hydrothermal vent.</title>
        <authorList>
            <person name="Li X."/>
        </authorList>
    </citation>
    <scope>NUCLEOTIDE SEQUENCE [LARGE SCALE GENOMIC DNA]</scope>
    <source>
        <strain evidence="6 7">SWIR-1</strain>
    </source>
</reference>
<dbReference type="PANTHER" id="PTHR42778">
    <property type="entry name" value="2-AMINOETHYLPHOSPHONATE--PYRUVATE TRANSAMINASE"/>
    <property type="match status" value="1"/>
</dbReference>
<comment type="cofactor">
    <cofactor evidence="1">
        <name>pyridoxal 5'-phosphate</name>
        <dbReference type="ChEBI" id="CHEBI:597326"/>
    </cofactor>
</comment>
<evidence type="ECO:0000313" key="7">
    <source>
        <dbReference type="Proteomes" id="UP001222800"/>
    </source>
</evidence>
<evidence type="ECO:0000256" key="2">
    <source>
        <dbReference type="ARBA" id="ARBA00022576"/>
    </source>
</evidence>
<dbReference type="Gene3D" id="3.90.1150.10">
    <property type="entry name" value="Aspartate Aminotransferase, domain 1"/>
    <property type="match status" value="1"/>
</dbReference>
<dbReference type="InterPro" id="IPR015422">
    <property type="entry name" value="PyrdxlP-dep_Trfase_small"/>
</dbReference>
<dbReference type="InterPro" id="IPR015421">
    <property type="entry name" value="PyrdxlP-dep_Trfase_major"/>
</dbReference>
<keyword evidence="4" id="KW-0663">Pyridoxal phosphate</keyword>
<keyword evidence="2 6" id="KW-0032">Aminotransferase</keyword>
<dbReference type="InterPro" id="IPR000182">
    <property type="entry name" value="GNAT_dom"/>
</dbReference>
<accession>A0ABY8EA74</accession>
<gene>
    <name evidence="6" type="ORF">P4S50_15755</name>
</gene>
<protein>
    <submittedName>
        <fullName evidence="6">Aminotransferase class V-fold PLP-dependent enzyme</fullName>
    </submittedName>
</protein>
<dbReference type="Proteomes" id="UP001222800">
    <property type="component" value="Chromosome"/>
</dbReference>
<proteinExistence type="predicted"/>
<evidence type="ECO:0000259" key="5">
    <source>
        <dbReference type="PROSITE" id="PS51186"/>
    </source>
</evidence>
<dbReference type="InterPro" id="IPR016181">
    <property type="entry name" value="Acyl_CoA_acyltransferase"/>
</dbReference>
<sequence length="523" mass="60142">MKDSIVFKIAEYDFEFEEINKLNYETFVEEIPQHKQNESKILKDKFDKENIYFIALKNNELLGMLAVRDKRPFSLDQKLENLDSYLPPAKSMCEIRLLSVKKEYRKGSLLKGLLTIVMQYIEDKEYDMVLISGILNQQKLYKHIGFVPFGPIVGNDKSKFQPMYITKESYNLKNLLRPKQEFSFLPGPVEISTKVKKTFSEIPISHRSEKFKNMFLNLKNTLCDFVNAKYVEIFMGSGTLANDIICAQISLLEGTGLILSNGEFGDRLINHANGFELNFEEYKIKWGESFDLRKIENILDQNESIKWVYMVHCETSTGVLNNIKSISQICKSKQVLFCLDAISSIGNVEVDLSEVYLASCVSGKGLESYCGLSMVFYNHELLESKNKIPRYLDLYTYKNKEGIPYTISSNLTEALYTSLKNLDKGKKFKSIEDMNNYSRIELDKLGMTPLVDKNLGNPAVITIPISSEYSSKNIGDFLKNNGYLISYESTYLLERNWIQFSFMGNISIEKLKSLIEILKKIKA</sequence>
<dbReference type="Pfam" id="PF00266">
    <property type="entry name" value="Aminotran_5"/>
    <property type="match status" value="1"/>
</dbReference>
<dbReference type="InterPro" id="IPR015424">
    <property type="entry name" value="PyrdxlP-dep_Trfase"/>
</dbReference>
<dbReference type="Gene3D" id="3.40.640.10">
    <property type="entry name" value="Type I PLP-dependent aspartate aminotransferase-like (Major domain)"/>
    <property type="match status" value="1"/>
</dbReference>
<dbReference type="RefSeq" id="WP_277731786.1">
    <property type="nucleotide sequence ID" value="NZ_CP120733.1"/>
</dbReference>
<keyword evidence="3" id="KW-0808">Transferase</keyword>
<keyword evidence="7" id="KW-1185">Reference proteome</keyword>
<organism evidence="6 7">
    <name type="scientific">Tepidibacter hydrothermalis</name>
    <dbReference type="NCBI Taxonomy" id="3036126"/>
    <lineage>
        <taxon>Bacteria</taxon>
        <taxon>Bacillati</taxon>
        <taxon>Bacillota</taxon>
        <taxon>Clostridia</taxon>
        <taxon>Peptostreptococcales</taxon>
        <taxon>Peptostreptococcaceae</taxon>
        <taxon>Tepidibacter</taxon>
    </lineage>
</organism>
<dbReference type="PANTHER" id="PTHR42778:SF1">
    <property type="entry name" value="2-AMINOETHYLPHOSPHONATE--PYRUVATE TRANSAMINASE"/>
    <property type="match status" value="1"/>
</dbReference>
<name>A0ABY8EA74_9FIRM</name>
<dbReference type="Pfam" id="PF13444">
    <property type="entry name" value="Acetyltransf_5"/>
    <property type="match status" value="1"/>
</dbReference>
<evidence type="ECO:0000256" key="1">
    <source>
        <dbReference type="ARBA" id="ARBA00001933"/>
    </source>
</evidence>
<dbReference type="EMBL" id="CP120733">
    <property type="protein sequence ID" value="WFD09833.1"/>
    <property type="molecule type" value="Genomic_DNA"/>
</dbReference>
<dbReference type="SUPFAM" id="SSF55729">
    <property type="entry name" value="Acyl-CoA N-acyltransferases (Nat)"/>
    <property type="match status" value="1"/>
</dbReference>